<evidence type="ECO:0000256" key="3">
    <source>
        <dbReference type="ARBA" id="ARBA00022989"/>
    </source>
</evidence>
<dbReference type="InterPro" id="IPR003599">
    <property type="entry name" value="Ig_sub"/>
</dbReference>
<feature type="chain" id="PRO_5021264951" description="Ig-like domain-containing protein" evidence="8">
    <location>
        <begin position="29"/>
        <end position="277"/>
    </location>
</feature>
<dbReference type="SMART" id="SM00409">
    <property type="entry name" value="IG"/>
    <property type="match status" value="1"/>
</dbReference>
<keyword evidence="2 7" id="KW-0812">Transmembrane</keyword>
<dbReference type="Proteomes" id="UP000314987">
    <property type="component" value="Unassembled WGS sequence"/>
</dbReference>
<dbReference type="SUPFAM" id="SSF48726">
    <property type="entry name" value="Immunoglobulin"/>
    <property type="match status" value="1"/>
</dbReference>
<dbReference type="GO" id="GO:0001817">
    <property type="term" value="P:regulation of cytokine production"/>
    <property type="evidence" value="ECO:0007669"/>
    <property type="project" value="TreeGrafter"/>
</dbReference>
<reference evidence="11" key="1">
    <citation type="submission" date="2018-12" db="EMBL/GenBank/DDBJ databases">
        <authorList>
            <person name="Yazar S."/>
        </authorList>
    </citation>
    <scope>NUCLEOTIDE SEQUENCE [LARGE SCALE GENOMIC DNA]</scope>
</reference>
<dbReference type="InterPro" id="IPR013106">
    <property type="entry name" value="Ig_V-set"/>
</dbReference>
<dbReference type="Pfam" id="PF07686">
    <property type="entry name" value="V-set"/>
    <property type="match status" value="1"/>
</dbReference>
<evidence type="ECO:0000256" key="8">
    <source>
        <dbReference type="SAM" id="SignalP"/>
    </source>
</evidence>
<dbReference type="STRING" id="29139.ENSVURP00010032598"/>
<comment type="subcellular location">
    <subcellularLocation>
        <location evidence="1">Membrane</location>
    </subcellularLocation>
</comment>
<accession>A0A4X2M8G8</accession>
<keyword evidence="8" id="KW-0732">Signal</keyword>
<dbReference type="InterPro" id="IPR050504">
    <property type="entry name" value="IgSF_BTN/MOG"/>
</dbReference>
<gene>
    <name evidence="10" type="primary">LOC114039831</name>
</gene>
<dbReference type="OMA" id="YIVNMSG"/>
<dbReference type="InterPro" id="IPR036179">
    <property type="entry name" value="Ig-like_dom_sf"/>
</dbReference>
<dbReference type="GO" id="GO:0005102">
    <property type="term" value="F:signaling receptor binding"/>
    <property type="evidence" value="ECO:0007669"/>
    <property type="project" value="TreeGrafter"/>
</dbReference>
<keyword evidence="11" id="KW-1185">Reference proteome</keyword>
<dbReference type="PANTHER" id="PTHR24100:SF71">
    <property type="entry name" value="MYELIN-OLIGODENDROCYTE GLYCOPROTEIN"/>
    <property type="match status" value="1"/>
</dbReference>
<dbReference type="PANTHER" id="PTHR24100">
    <property type="entry name" value="BUTYROPHILIN"/>
    <property type="match status" value="1"/>
</dbReference>
<feature type="transmembrane region" description="Helical" evidence="7">
    <location>
        <begin position="231"/>
        <end position="250"/>
    </location>
</feature>
<sequence>METISPSGALFKFLVSFLLLNIPTQASGSFLVFGPTAPVQTSVGGEAVLSCHLSPAQNAEDMKVIWLKSQDVVHHYQGREDHSEDQTPNFQGRTELLKDAITAGNVTLRIWNVKSSDAGQYKCLFSDSSHSAEAFMELKVIEAPTLFETYPVWWSVIGILALGQLSILFYYSWKTYQFRENFLVSWTHKVGVVIPAVFWCLLMSFLIYYIVNMSGCRGTEDLDEWVQTDQVYLGLLTFLPLLPTLLFVAVDFHGKRKARGNTARRQPSENVPLGTRR</sequence>
<dbReference type="PROSITE" id="PS50835">
    <property type="entry name" value="IG_LIKE"/>
    <property type="match status" value="1"/>
</dbReference>
<dbReference type="FunFam" id="2.60.40.10:FF:000183">
    <property type="entry name" value="Myelin-oligodendrocyte glycoprotein"/>
    <property type="match status" value="1"/>
</dbReference>
<dbReference type="AlphaFoldDB" id="A0A4X2M8G8"/>
<keyword evidence="6" id="KW-0393">Immunoglobulin domain</keyword>
<keyword evidence="3 7" id="KW-1133">Transmembrane helix</keyword>
<evidence type="ECO:0000256" key="4">
    <source>
        <dbReference type="ARBA" id="ARBA00023136"/>
    </source>
</evidence>
<proteinExistence type="predicted"/>
<evidence type="ECO:0000256" key="7">
    <source>
        <dbReference type="SAM" id="Phobius"/>
    </source>
</evidence>
<feature type="transmembrane region" description="Helical" evidence="7">
    <location>
        <begin position="192"/>
        <end position="211"/>
    </location>
</feature>
<evidence type="ECO:0000313" key="10">
    <source>
        <dbReference type="Ensembl" id="ENSVURP00010032598.1"/>
    </source>
</evidence>
<evidence type="ECO:0000256" key="1">
    <source>
        <dbReference type="ARBA" id="ARBA00004370"/>
    </source>
</evidence>
<feature type="transmembrane region" description="Helical" evidence="7">
    <location>
        <begin position="152"/>
        <end position="171"/>
    </location>
</feature>
<reference evidence="10" key="3">
    <citation type="submission" date="2025-09" db="UniProtKB">
        <authorList>
            <consortium name="Ensembl"/>
        </authorList>
    </citation>
    <scope>IDENTIFICATION</scope>
</reference>
<feature type="domain" description="Ig-like" evidence="9">
    <location>
        <begin position="23"/>
        <end position="139"/>
    </location>
</feature>
<name>A0A4X2M8G8_VOMUR</name>
<evidence type="ECO:0000256" key="2">
    <source>
        <dbReference type="ARBA" id="ARBA00022692"/>
    </source>
</evidence>
<dbReference type="GO" id="GO:0050852">
    <property type="term" value="P:T cell receptor signaling pathway"/>
    <property type="evidence" value="ECO:0007669"/>
    <property type="project" value="TreeGrafter"/>
</dbReference>
<dbReference type="Gene3D" id="2.60.40.10">
    <property type="entry name" value="Immunoglobulins"/>
    <property type="match status" value="1"/>
</dbReference>
<dbReference type="SMART" id="SM00406">
    <property type="entry name" value="IGv"/>
    <property type="match status" value="1"/>
</dbReference>
<dbReference type="GeneTree" id="ENSGT00940000153527"/>
<dbReference type="InterPro" id="IPR013783">
    <property type="entry name" value="Ig-like_fold"/>
</dbReference>
<dbReference type="GO" id="GO:0009897">
    <property type="term" value="C:external side of plasma membrane"/>
    <property type="evidence" value="ECO:0007669"/>
    <property type="project" value="TreeGrafter"/>
</dbReference>
<dbReference type="CDD" id="cd05713">
    <property type="entry name" value="IgV_MOG_like"/>
    <property type="match status" value="1"/>
</dbReference>
<evidence type="ECO:0000259" key="9">
    <source>
        <dbReference type="PROSITE" id="PS50835"/>
    </source>
</evidence>
<organism evidence="10 11">
    <name type="scientific">Vombatus ursinus</name>
    <name type="common">Common wombat</name>
    <dbReference type="NCBI Taxonomy" id="29139"/>
    <lineage>
        <taxon>Eukaryota</taxon>
        <taxon>Metazoa</taxon>
        <taxon>Chordata</taxon>
        <taxon>Craniata</taxon>
        <taxon>Vertebrata</taxon>
        <taxon>Euteleostomi</taxon>
        <taxon>Mammalia</taxon>
        <taxon>Metatheria</taxon>
        <taxon>Diprotodontia</taxon>
        <taxon>Vombatidae</taxon>
        <taxon>Vombatus</taxon>
    </lineage>
</organism>
<keyword evidence="5" id="KW-1015">Disulfide bond</keyword>
<dbReference type="InterPro" id="IPR007110">
    <property type="entry name" value="Ig-like_dom"/>
</dbReference>
<protein>
    <recommendedName>
        <fullName evidence="9">Ig-like domain-containing protein</fullName>
    </recommendedName>
</protein>
<feature type="signal peptide" evidence="8">
    <location>
        <begin position="1"/>
        <end position="28"/>
    </location>
</feature>
<evidence type="ECO:0000313" key="11">
    <source>
        <dbReference type="Proteomes" id="UP000314987"/>
    </source>
</evidence>
<dbReference type="Ensembl" id="ENSVURT00010037108.1">
    <property type="protein sequence ID" value="ENSVURP00010032598.1"/>
    <property type="gene ID" value="ENSVURG00010024856.1"/>
</dbReference>
<reference evidence="10" key="2">
    <citation type="submission" date="2025-08" db="UniProtKB">
        <authorList>
            <consortium name="Ensembl"/>
        </authorList>
    </citation>
    <scope>IDENTIFICATION</scope>
</reference>
<evidence type="ECO:0000256" key="6">
    <source>
        <dbReference type="ARBA" id="ARBA00023319"/>
    </source>
</evidence>
<keyword evidence="4 7" id="KW-0472">Membrane</keyword>
<evidence type="ECO:0000256" key="5">
    <source>
        <dbReference type="ARBA" id="ARBA00023157"/>
    </source>
</evidence>